<sequence length="278" mass="31851">MNYSKIQNPKTGRFVKTTSKLGTSIIQAYINQLGGQVDCGYDENTKRCNKKSKGHLNERCTLSSSNRCQLVKTNFKKMANSKPSAPKPSLKKKADSRPPAPNPKPKLYSELDKYDFKFGLDDANYCAEKRFGIMMGDTDTKMGLNEVVDVVKDIRTNQPEKFSKFIDDTWELVENLREHIGDPESNFRPGRMFNNDPVISASVFRWNRVEEMYRASNAMRKTDLIKFKLNELVKFAASVASLICSAEDIMIKYPKPGEDEYYGQELEITLLRPWKNGW</sequence>
<evidence type="ECO:0000313" key="2">
    <source>
        <dbReference type="EMBL" id="QHT28552.1"/>
    </source>
</evidence>
<organism evidence="2">
    <name type="scientific">viral metagenome</name>
    <dbReference type="NCBI Taxonomy" id="1070528"/>
    <lineage>
        <taxon>unclassified sequences</taxon>
        <taxon>metagenomes</taxon>
        <taxon>organismal metagenomes</taxon>
    </lineage>
</organism>
<name>A0A6C0EIE7_9ZZZZ</name>
<evidence type="ECO:0000256" key="1">
    <source>
        <dbReference type="SAM" id="MobiDB-lite"/>
    </source>
</evidence>
<dbReference type="EMBL" id="MN738863">
    <property type="protein sequence ID" value="QHT28552.1"/>
    <property type="molecule type" value="Genomic_DNA"/>
</dbReference>
<accession>A0A6C0EIE7</accession>
<feature type="region of interest" description="Disordered" evidence="1">
    <location>
        <begin position="78"/>
        <end position="106"/>
    </location>
</feature>
<feature type="compositionally biased region" description="Low complexity" evidence="1">
    <location>
        <begin position="78"/>
        <end position="88"/>
    </location>
</feature>
<protein>
    <submittedName>
        <fullName evidence="2">Uncharacterized protein</fullName>
    </submittedName>
</protein>
<reference evidence="2" key="1">
    <citation type="journal article" date="2020" name="Nature">
        <title>Giant virus diversity and host interactions through global metagenomics.</title>
        <authorList>
            <person name="Schulz F."/>
            <person name="Roux S."/>
            <person name="Paez-Espino D."/>
            <person name="Jungbluth S."/>
            <person name="Walsh D.A."/>
            <person name="Denef V.J."/>
            <person name="McMahon K.D."/>
            <person name="Konstantinidis K.T."/>
            <person name="Eloe-Fadrosh E.A."/>
            <person name="Kyrpides N.C."/>
            <person name="Woyke T."/>
        </authorList>
    </citation>
    <scope>NUCLEOTIDE SEQUENCE</scope>
    <source>
        <strain evidence="2">GVMAG-M-3300001351-8</strain>
    </source>
</reference>
<dbReference type="AlphaFoldDB" id="A0A6C0EIE7"/>
<proteinExistence type="predicted"/>